<dbReference type="RefSeq" id="WP_176640131.1">
    <property type="nucleotide sequence ID" value="NZ_JABXXP010000172.1"/>
</dbReference>
<gene>
    <name evidence="7" type="ORF">HUK84_09825</name>
</gene>
<comment type="caution">
    <text evidence="7">The sequence shown here is derived from an EMBL/GenBank/DDBJ whole genome shotgun (WGS) entry which is preliminary data.</text>
</comment>
<dbReference type="EMBL" id="JABXXP010000172">
    <property type="protein sequence ID" value="NVN11418.1"/>
    <property type="molecule type" value="Genomic_DNA"/>
</dbReference>
<protein>
    <submittedName>
        <fullName evidence="7">TetR/AcrR family transcriptional regulator</fullName>
    </submittedName>
</protein>
<dbReference type="PRINTS" id="PR00455">
    <property type="entry name" value="HTHTETR"/>
</dbReference>
<keyword evidence="2 4" id="KW-0238">DNA-binding</keyword>
<dbReference type="Pfam" id="PF16925">
    <property type="entry name" value="TetR_C_13"/>
    <property type="match status" value="1"/>
</dbReference>
<dbReference type="GO" id="GO:0003677">
    <property type="term" value="F:DNA binding"/>
    <property type="evidence" value="ECO:0007669"/>
    <property type="project" value="UniProtKB-UniRule"/>
</dbReference>
<evidence type="ECO:0000256" key="5">
    <source>
        <dbReference type="SAM" id="MobiDB-lite"/>
    </source>
</evidence>
<evidence type="ECO:0000256" key="4">
    <source>
        <dbReference type="PROSITE-ProRule" id="PRU00335"/>
    </source>
</evidence>
<name>A0A7Y7IW23_9PROT</name>
<accession>A0A7Y7IW23</accession>
<evidence type="ECO:0000259" key="6">
    <source>
        <dbReference type="PROSITE" id="PS50977"/>
    </source>
</evidence>
<dbReference type="SUPFAM" id="SSF48498">
    <property type="entry name" value="Tetracyclin repressor-like, C-terminal domain"/>
    <property type="match status" value="1"/>
</dbReference>
<dbReference type="InterPro" id="IPR036271">
    <property type="entry name" value="Tet_transcr_reg_TetR-rel_C_sf"/>
</dbReference>
<sequence length="231" mass="24927">MNASPAHGPTRGQVLNPAHGDTRQRILDTARPIIGGRGFSAVGLNEILGAAQVPKGSFYHYFASKEAFGEALLERYFTQYLARLDVVLGTPGAPAADRLMSYWQGWREGYVSGDIFSQCLAVKLGAEVCDLSEGMRAILQDGTGRIVDRLARCIDDGRRDGSLVLAERKGADPGTADPGAVLAMSLYQLWLGATLLAKFTRDRRPFDDAMTTTQRLLNLGAEPRANNAAVS</sequence>
<dbReference type="SUPFAM" id="SSF46689">
    <property type="entry name" value="Homeodomain-like"/>
    <property type="match status" value="1"/>
</dbReference>
<reference evidence="7 8" key="1">
    <citation type="submission" date="2020-06" db="EMBL/GenBank/DDBJ databases">
        <title>Description of novel acetic acid bacteria.</title>
        <authorList>
            <person name="Sombolestani A."/>
        </authorList>
    </citation>
    <scope>NUCLEOTIDE SEQUENCE [LARGE SCALE GENOMIC DNA]</scope>
    <source>
        <strain evidence="7 8">LMG 31431</strain>
    </source>
</reference>
<dbReference type="Proteomes" id="UP000534870">
    <property type="component" value="Unassembled WGS sequence"/>
</dbReference>
<dbReference type="InterPro" id="IPR011075">
    <property type="entry name" value="TetR_C"/>
</dbReference>
<dbReference type="PROSITE" id="PS50977">
    <property type="entry name" value="HTH_TETR_2"/>
    <property type="match status" value="1"/>
</dbReference>
<dbReference type="PANTHER" id="PTHR47506:SF6">
    <property type="entry name" value="HTH-TYPE TRANSCRIPTIONAL REPRESSOR NEMR"/>
    <property type="match status" value="1"/>
</dbReference>
<evidence type="ECO:0000256" key="3">
    <source>
        <dbReference type="ARBA" id="ARBA00023163"/>
    </source>
</evidence>
<organism evidence="7 8">
    <name type="scientific">Nguyenibacter vanlangensis</name>
    <dbReference type="NCBI Taxonomy" id="1216886"/>
    <lineage>
        <taxon>Bacteria</taxon>
        <taxon>Pseudomonadati</taxon>
        <taxon>Pseudomonadota</taxon>
        <taxon>Alphaproteobacteria</taxon>
        <taxon>Acetobacterales</taxon>
        <taxon>Acetobacteraceae</taxon>
        <taxon>Nguyenibacter</taxon>
    </lineage>
</organism>
<dbReference type="InterPro" id="IPR001647">
    <property type="entry name" value="HTH_TetR"/>
</dbReference>
<evidence type="ECO:0000256" key="2">
    <source>
        <dbReference type="ARBA" id="ARBA00023125"/>
    </source>
</evidence>
<keyword evidence="3" id="KW-0804">Transcription</keyword>
<feature type="DNA-binding region" description="H-T-H motif" evidence="4">
    <location>
        <begin position="43"/>
        <end position="62"/>
    </location>
</feature>
<proteinExistence type="predicted"/>
<dbReference type="Pfam" id="PF00440">
    <property type="entry name" value="TetR_N"/>
    <property type="match status" value="1"/>
</dbReference>
<keyword evidence="1" id="KW-0805">Transcription regulation</keyword>
<evidence type="ECO:0000313" key="8">
    <source>
        <dbReference type="Proteomes" id="UP000534870"/>
    </source>
</evidence>
<dbReference type="Gene3D" id="1.10.357.10">
    <property type="entry name" value="Tetracycline Repressor, domain 2"/>
    <property type="match status" value="1"/>
</dbReference>
<evidence type="ECO:0000256" key="1">
    <source>
        <dbReference type="ARBA" id="ARBA00023015"/>
    </source>
</evidence>
<feature type="domain" description="HTH tetR-type" evidence="6">
    <location>
        <begin position="20"/>
        <end position="80"/>
    </location>
</feature>
<dbReference type="PANTHER" id="PTHR47506">
    <property type="entry name" value="TRANSCRIPTIONAL REGULATORY PROTEIN"/>
    <property type="match status" value="1"/>
</dbReference>
<dbReference type="AlphaFoldDB" id="A0A7Y7IW23"/>
<evidence type="ECO:0000313" key="7">
    <source>
        <dbReference type="EMBL" id="NVN11418.1"/>
    </source>
</evidence>
<feature type="region of interest" description="Disordered" evidence="5">
    <location>
        <begin position="1"/>
        <end position="20"/>
    </location>
</feature>
<dbReference type="InterPro" id="IPR009057">
    <property type="entry name" value="Homeodomain-like_sf"/>
</dbReference>